<dbReference type="Proteomes" id="UP000286997">
    <property type="component" value="Unassembled WGS sequence"/>
</dbReference>
<keyword evidence="13" id="KW-1185">Reference proteome</keyword>
<feature type="region of interest" description="Disordered" evidence="11">
    <location>
        <begin position="69"/>
        <end position="93"/>
    </location>
</feature>
<evidence type="ECO:0000256" key="6">
    <source>
        <dbReference type="ARBA" id="ARBA00023065"/>
    </source>
</evidence>
<accession>A0A3S2VRJ1</accession>
<evidence type="ECO:0000256" key="11">
    <source>
        <dbReference type="SAM" id="MobiDB-lite"/>
    </source>
</evidence>
<name>A0A3S2VRJ1_9HYPH</name>
<comment type="caution">
    <text evidence="12">The sequence shown here is derived from an EMBL/GenBank/DDBJ whole genome shotgun (WGS) entry which is preliminary data.</text>
</comment>
<dbReference type="OrthoDB" id="8255413at2"/>
<dbReference type="Pfam" id="PF02530">
    <property type="entry name" value="Porin_2"/>
    <property type="match status" value="1"/>
</dbReference>
<evidence type="ECO:0000256" key="2">
    <source>
        <dbReference type="ARBA" id="ARBA00022448"/>
    </source>
</evidence>
<keyword evidence="9 10" id="KW-0998">Cell outer membrane</keyword>
<organism evidence="12 13">
    <name type="scientific">Methylobacterium oryzihabitans</name>
    <dbReference type="NCBI Taxonomy" id="2499852"/>
    <lineage>
        <taxon>Bacteria</taxon>
        <taxon>Pseudomonadati</taxon>
        <taxon>Pseudomonadota</taxon>
        <taxon>Alphaproteobacteria</taxon>
        <taxon>Hyphomicrobiales</taxon>
        <taxon>Methylobacteriaceae</taxon>
        <taxon>Methylobacterium</taxon>
    </lineage>
</organism>
<comment type="subcellular location">
    <subcellularLocation>
        <location evidence="10">Cell outer membrane</location>
        <topology evidence="10">Multi-pass membrane protein</topology>
    </subcellularLocation>
</comment>
<evidence type="ECO:0000256" key="5">
    <source>
        <dbReference type="ARBA" id="ARBA00022729"/>
    </source>
</evidence>
<keyword evidence="3 10" id="KW-1134">Transmembrane beta strand</keyword>
<evidence type="ECO:0000313" key="12">
    <source>
        <dbReference type="EMBL" id="RVU15508.1"/>
    </source>
</evidence>
<comment type="function">
    <text evidence="10">Forms passive diffusion pores that allow small molecular weight hydrophilic materials across the outer membrane.</text>
</comment>
<dbReference type="GO" id="GO:0046930">
    <property type="term" value="C:pore complex"/>
    <property type="evidence" value="ECO:0007669"/>
    <property type="project" value="UniProtKB-KW"/>
</dbReference>
<keyword evidence="2 10" id="KW-0813">Transport</keyword>
<dbReference type="GO" id="GO:0009279">
    <property type="term" value="C:cell outer membrane"/>
    <property type="evidence" value="ECO:0007669"/>
    <property type="project" value="UniProtKB-SubCell"/>
</dbReference>
<keyword evidence="5" id="KW-0732">Signal</keyword>
<dbReference type="GO" id="GO:0006811">
    <property type="term" value="P:monoatomic ion transport"/>
    <property type="evidence" value="ECO:0007669"/>
    <property type="project" value="UniProtKB-KW"/>
</dbReference>
<dbReference type="InterPro" id="IPR003684">
    <property type="entry name" value="Porin_alphabac"/>
</dbReference>
<dbReference type="GO" id="GO:0015288">
    <property type="term" value="F:porin activity"/>
    <property type="evidence" value="ECO:0007669"/>
    <property type="project" value="UniProtKB-KW"/>
</dbReference>
<dbReference type="EMBL" id="SACP01000021">
    <property type="protein sequence ID" value="RVU15508.1"/>
    <property type="molecule type" value="Genomic_DNA"/>
</dbReference>
<evidence type="ECO:0000256" key="3">
    <source>
        <dbReference type="ARBA" id="ARBA00022452"/>
    </source>
</evidence>
<sequence length="93" mass="9376">MPPRRGVPRGAAVPALPVSSCLAYGAGFVPLGASDACLRVSGRVRLEAGTSRAVAGPDAARSPFGASGRLSVDARVPTDHGPARSFLRLHGGD</sequence>
<protein>
    <recommendedName>
        <fullName evidence="10">Porin</fullName>
    </recommendedName>
</protein>
<keyword evidence="4 10" id="KW-0812">Transmembrane</keyword>
<evidence type="ECO:0000256" key="8">
    <source>
        <dbReference type="ARBA" id="ARBA00023136"/>
    </source>
</evidence>
<evidence type="ECO:0000256" key="9">
    <source>
        <dbReference type="ARBA" id="ARBA00023237"/>
    </source>
</evidence>
<evidence type="ECO:0000256" key="7">
    <source>
        <dbReference type="ARBA" id="ARBA00023114"/>
    </source>
</evidence>
<reference evidence="12 13" key="1">
    <citation type="submission" date="2019-01" db="EMBL/GenBank/DDBJ databases">
        <authorList>
            <person name="Chen W.-M."/>
        </authorList>
    </citation>
    <scope>NUCLEOTIDE SEQUENCE [LARGE SCALE GENOMIC DNA]</scope>
    <source>
        <strain evidence="12 13">TER-1</strain>
    </source>
</reference>
<keyword evidence="7 10" id="KW-0626">Porin</keyword>
<comment type="similarity">
    <text evidence="1 10">Belongs to the alphaproteobacteria porin family.</text>
</comment>
<evidence type="ECO:0000256" key="4">
    <source>
        <dbReference type="ARBA" id="ARBA00022692"/>
    </source>
</evidence>
<proteinExistence type="inferred from homology"/>
<keyword evidence="8 10" id="KW-0472">Membrane</keyword>
<dbReference type="AlphaFoldDB" id="A0A3S2VRJ1"/>
<comment type="domain">
    <text evidence="10">Consists of 16-stranded beta-barrel sheets, with large surface-exposed loops, that form a transmembrane pore at the center of each barrel. The pore is partially ocluded by a peptide loop that folds into the pore lumen.</text>
</comment>
<evidence type="ECO:0000313" key="13">
    <source>
        <dbReference type="Proteomes" id="UP000286997"/>
    </source>
</evidence>
<evidence type="ECO:0000256" key="10">
    <source>
        <dbReference type="RuleBase" id="RU364005"/>
    </source>
</evidence>
<keyword evidence="6 10" id="KW-0406">Ion transport</keyword>
<gene>
    <name evidence="12" type="ORF">EOE48_19720</name>
</gene>
<evidence type="ECO:0000256" key="1">
    <source>
        <dbReference type="ARBA" id="ARBA00009521"/>
    </source>
</evidence>